<keyword evidence="2 6" id="KW-0813">Transport</keyword>
<dbReference type="Pfam" id="PF05285">
    <property type="entry name" value="SDA1_dom"/>
    <property type="match status" value="1"/>
</dbReference>
<comment type="similarity">
    <text evidence="1 6">Belongs to the SDA1 family.</text>
</comment>
<evidence type="ECO:0000259" key="9">
    <source>
        <dbReference type="Pfam" id="PF08158"/>
    </source>
</evidence>
<evidence type="ECO:0000256" key="3">
    <source>
        <dbReference type="ARBA" id="ARBA00022517"/>
    </source>
</evidence>
<evidence type="ECO:0000256" key="4">
    <source>
        <dbReference type="ARBA" id="ARBA00022927"/>
    </source>
</evidence>
<dbReference type="Proteomes" id="UP000237271">
    <property type="component" value="Unassembled WGS sequence"/>
</dbReference>
<name>A0A2P4WVK5_9STRA</name>
<dbReference type="AlphaFoldDB" id="A0A2P4WVK5"/>
<keyword evidence="4 6" id="KW-0653">Protein transport</keyword>
<dbReference type="GO" id="GO:0005730">
    <property type="term" value="C:nucleolus"/>
    <property type="evidence" value="ECO:0007669"/>
    <property type="project" value="UniProtKB-SubCell"/>
</dbReference>
<organism evidence="10 11">
    <name type="scientific">Phytophthora palmivora</name>
    <dbReference type="NCBI Taxonomy" id="4796"/>
    <lineage>
        <taxon>Eukaryota</taxon>
        <taxon>Sar</taxon>
        <taxon>Stramenopiles</taxon>
        <taxon>Oomycota</taxon>
        <taxon>Peronosporomycetes</taxon>
        <taxon>Peronosporales</taxon>
        <taxon>Peronosporaceae</taxon>
        <taxon>Phytophthora</taxon>
    </lineage>
</organism>
<dbReference type="InterPro" id="IPR027312">
    <property type="entry name" value="Sda1"/>
</dbReference>
<dbReference type="Pfam" id="PF08158">
    <property type="entry name" value="SDA1_HEAT"/>
    <property type="match status" value="1"/>
</dbReference>
<evidence type="ECO:0000259" key="8">
    <source>
        <dbReference type="Pfam" id="PF05285"/>
    </source>
</evidence>
<dbReference type="GO" id="GO:0015031">
    <property type="term" value="P:protein transport"/>
    <property type="evidence" value="ECO:0007669"/>
    <property type="project" value="UniProtKB-KW"/>
</dbReference>
<dbReference type="PANTHER" id="PTHR12730:SF0">
    <property type="entry name" value="PROTEIN SDA1 HOMOLOG"/>
    <property type="match status" value="1"/>
</dbReference>
<dbReference type="EMBL" id="NCKW01020814">
    <property type="protein sequence ID" value="POM57326.1"/>
    <property type="molecule type" value="Genomic_DNA"/>
</dbReference>
<feature type="domain" description="SDA1 middle" evidence="8">
    <location>
        <begin position="220"/>
        <end position="354"/>
    </location>
</feature>
<dbReference type="OrthoDB" id="2196187at2759"/>
<feature type="compositionally biased region" description="Basic and acidic residues" evidence="7">
    <location>
        <begin position="300"/>
        <end position="319"/>
    </location>
</feature>
<dbReference type="GO" id="GO:0000055">
    <property type="term" value="P:ribosomal large subunit export from nucleus"/>
    <property type="evidence" value="ECO:0007669"/>
    <property type="project" value="UniProtKB-UniRule"/>
</dbReference>
<feature type="region of interest" description="Disordered" evidence="7">
    <location>
        <begin position="210"/>
        <end position="279"/>
    </location>
</feature>
<keyword evidence="5 6" id="KW-0539">Nucleus</keyword>
<dbReference type="SUPFAM" id="SSF48371">
    <property type="entry name" value="ARM repeat"/>
    <property type="match status" value="1"/>
</dbReference>
<dbReference type="InterPro" id="IPR007949">
    <property type="entry name" value="SDA1_MD"/>
</dbReference>
<evidence type="ECO:0000256" key="5">
    <source>
        <dbReference type="ARBA" id="ARBA00023242"/>
    </source>
</evidence>
<protein>
    <recommendedName>
        <fullName evidence="6">Protein SDA1</fullName>
    </recommendedName>
</protein>
<sequence>MATFPAIELLNDPQGIAERQLKLLKNCTERFEVKLLMMNFIGRVLGFHKLVVLPFYPLLQRYLQSHQQNVTAILAYLVQSCHDEIPPEELLPIVKSIAHNFVTERCSSEVIAVGINSLRELFRRVPLLLECEGMDVLVSDLVQYNRARDKTIVMAARGVLNLIRDIHPALLKRKDRGKFHNDAAKPHRFGELVASEGVDGADLLAEAEAAGRFDGEDNKDGWEVASSTSDEDGSEDEWVDVSSDEEDNERGNDDEATEEDPEDECNEETPTVEQKDRLDARRILTPLDFERIEMLKKERDAALKDPKSRSKRKAEEDAAKASSDATKVNPTDLEGYSKKKRMTQEERLRVVLEGREDFKHKRSGGGTTNTEKKRLKHFMMIKKSKSVQSKVLVSARQVQRQKNRVVKKILKHDAKKRRKI</sequence>
<comment type="subcellular location">
    <subcellularLocation>
        <location evidence="6">Nucleus</location>
        <location evidence="6">Nucleolus</location>
    </subcellularLocation>
</comment>
<dbReference type="PANTHER" id="PTHR12730">
    <property type="entry name" value="HSDA/SDA1-RELATED"/>
    <property type="match status" value="1"/>
</dbReference>
<evidence type="ECO:0000256" key="2">
    <source>
        <dbReference type="ARBA" id="ARBA00022448"/>
    </source>
</evidence>
<feature type="domain" description="SDA1 N-terminal" evidence="9">
    <location>
        <begin position="3"/>
        <end position="147"/>
    </location>
</feature>
<reference evidence="10 11" key="1">
    <citation type="journal article" date="2017" name="Genome Biol. Evol.">
        <title>Phytophthora megakarya and P. palmivora, closely related causal agents of cacao black pod rot, underwent increases in genome sizes and gene numbers by different mechanisms.</title>
        <authorList>
            <person name="Ali S.S."/>
            <person name="Shao J."/>
            <person name="Lary D.J."/>
            <person name="Kronmiller B."/>
            <person name="Shen D."/>
            <person name="Strem M.D."/>
            <person name="Amoako-Attah I."/>
            <person name="Akrofi A.Y."/>
            <person name="Begoude B.A."/>
            <person name="Ten Hoopen G.M."/>
            <person name="Coulibaly K."/>
            <person name="Kebe B.I."/>
            <person name="Melnick R.L."/>
            <person name="Guiltinan M.J."/>
            <person name="Tyler B.M."/>
            <person name="Meinhardt L.W."/>
            <person name="Bailey B.A."/>
        </authorList>
    </citation>
    <scope>NUCLEOTIDE SEQUENCE [LARGE SCALE GENOMIC DNA]</scope>
    <source>
        <strain evidence="11">sbr112.9</strain>
    </source>
</reference>
<dbReference type="InterPro" id="IPR012977">
    <property type="entry name" value="SDA1_N"/>
</dbReference>
<feature type="region of interest" description="Disordered" evidence="7">
    <location>
        <begin position="300"/>
        <end position="373"/>
    </location>
</feature>
<dbReference type="GO" id="GO:0042273">
    <property type="term" value="P:ribosomal large subunit biogenesis"/>
    <property type="evidence" value="ECO:0007669"/>
    <property type="project" value="UniProtKB-UniRule"/>
</dbReference>
<gene>
    <name evidence="10" type="ORF">PHPALM_38174</name>
</gene>
<evidence type="ECO:0000256" key="7">
    <source>
        <dbReference type="SAM" id="MobiDB-lite"/>
    </source>
</evidence>
<comment type="function">
    <text evidence="6">Required for 60S pre-ribosomal subunits export to the cytoplasm.</text>
</comment>
<dbReference type="InterPro" id="IPR016024">
    <property type="entry name" value="ARM-type_fold"/>
</dbReference>
<proteinExistence type="inferred from homology"/>
<keyword evidence="11" id="KW-1185">Reference proteome</keyword>
<feature type="compositionally biased region" description="Basic and acidic residues" evidence="7">
    <location>
        <begin position="342"/>
        <end position="359"/>
    </location>
</feature>
<feature type="compositionally biased region" description="Acidic residues" evidence="7">
    <location>
        <begin position="229"/>
        <end position="267"/>
    </location>
</feature>
<evidence type="ECO:0000256" key="1">
    <source>
        <dbReference type="ARBA" id="ARBA00005783"/>
    </source>
</evidence>
<feature type="compositionally biased region" description="Basic and acidic residues" evidence="7">
    <location>
        <begin position="210"/>
        <end position="222"/>
    </location>
</feature>
<comment type="caution">
    <text evidence="10">The sequence shown here is derived from an EMBL/GenBank/DDBJ whole genome shotgun (WGS) entry which is preliminary data.</text>
</comment>
<keyword evidence="3 6" id="KW-0690">Ribosome biogenesis</keyword>
<accession>A0A2P4WVK5</accession>
<evidence type="ECO:0000313" key="11">
    <source>
        <dbReference type="Proteomes" id="UP000237271"/>
    </source>
</evidence>
<evidence type="ECO:0000256" key="6">
    <source>
        <dbReference type="RuleBase" id="RU365057"/>
    </source>
</evidence>
<evidence type="ECO:0000313" key="10">
    <source>
        <dbReference type="EMBL" id="POM57326.1"/>
    </source>
</evidence>